<proteinExistence type="predicted"/>
<organism evidence="2 3">
    <name type="scientific">Novilysobacter ciconiae</name>
    <dbReference type="NCBI Taxonomy" id="2781022"/>
    <lineage>
        <taxon>Bacteria</taxon>
        <taxon>Pseudomonadati</taxon>
        <taxon>Pseudomonadota</taxon>
        <taxon>Gammaproteobacteria</taxon>
        <taxon>Lysobacterales</taxon>
        <taxon>Lysobacteraceae</taxon>
        <taxon>Novilysobacter</taxon>
    </lineage>
</organism>
<sequence length="179" mass="20020">MTLFLAGAGIDALASFEPAERALSAEVSVLPPWRTSAGEFLNLMCMHPVAYRPPVQLVDAATLGRSLSDFHSQSTPEELDLLLRVCTQLLARGYAEGLRCVLAPRIPALFAMERDAPHLTQPWLIVRRKSGRLDRIRAVWEPLRRGAYQEAELIQAADDANKRRERYGGGRRKSRSKAR</sequence>
<name>A0A7S6UDS5_9GAMM</name>
<gene>
    <name evidence="2" type="ORF">INQ41_06700</name>
</gene>
<evidence type="ECO:0000313" key="3">
    <source>
        <dbReference type="Proteomes" id="UP000594059"/>
    </source>
</evidence>
<dbReference type="EMBL" id="CP063656">
    <property type="protein sequence ID" value="QOW18428.1"/>
    <property type="molecule type" value="Genomic_DNA"/>
</dbReference>
<evidence type="ECO:0000256" key="1">
    <source>
        <dbReference type="SAM" id="MobiDB-lite"/>
    </source>
</evidence>
<dbReference type="Proteomes" id="UP000594059">
    <property type="component" value="Chromosome"/>
</dbReference>
<feature type="compositionally biased region" description="Basic residues" evidence="1">
    <location>
        <begin position="169"/>
        <end position="179"/>
    </location>
</feature>
<dbReference type="KEGG" id="lcic:INQ41_06700"/>
<evidence type="ECO:0000313" key="2">
    <source>
        <dbReference type="EMBL" id="QOW18428.1"/>
    </source>
</evidence>
<accession>A0A7S6UDS5</accession>
<feature type="compositionally biased region" description="Basic and acidic residues" evidence="1">
    <location>
        <begin position="159"/>
        <end position="168"/>
    </location>
</feature>
<dbReference type="AlphaFoldDB" id="A0A7S6UDS5"/>
<feature type="region of interest" description="Disordered" evidence="1">
    <location>
        <begin position="159"/>
        <end position="179"/>
    </location>
</feature>
<reference evidence="2 3" key="1">
    <citation type="submission" date="2020-10" db="EMBL/GenBank/DDBJ databases">
        <title>complete genome sequencing of Lysobacter sp. H21R20.</title>
        <authorList>
            <person name="Bae J.-W."/>
            <person name="Lee S.-Y."/>
        </authorList>
    </citation>
    <scope>NUCLEOTIDE SEQUENCE [LARGE SCALE GENOMIC DNA]</scope>
    <source>
        <strain evidence="2 3">H21R20</strain>
    </source>
</reference>
<keyword evidence="3" id="KW-1185">Reference proteome</keyword>
<protein>
    <submittedName>
        <fullName evidence="2">Uncharacterized protein</fullName>
    </submittedName>
</protein>
<dbReference type="RefSeq" id="WP_193983044.1">
    <property type="nucleotide sequence ID" value="NZ_CP063656.1"/>
</dbReference>